<evidence type="ECO:0000313" key="8">
    <source>
        <dbReference type="Proteomes" id="UP000005824"/>
    </source>
</evidence>
<reference evidence="7 8" key="1">
    <citation type="journal article" date="2011" name="J. Bacteriol.">
        <title>Genome sequence of Chthoniobacter flavus Ellin428, an aerobic heterotrophic soil bacterium.</title>
        <authorList>
            <person name="Kant R."/>
            <person name="van Passel M.W."/>
            <person name="Palva A."/>
            <person name="Lucas S."/>
            <person name="Lapidus A."/>
            <person name="Glavina Del Rio T."/>
            <person name="Dalin E."/>
            <person name="Tice H."/>
            <person name="Bruce D."/>
            <person name="Goodwin L."/>
            <person name="Pitluck S."/>
            <person name="Larimer F.W."/>
            <person name="Land M.L."/>
            <person name="Hauser L."/>
            <person name="Sangwan P."/>
            <person name="de Vos W.M."/>
            <person name="Janssen P.H."/>
            <person name="Smidt H."/>
        </authorList>
    </citation>
    <scope>NUCLEOTIDE SEQUENCE [LARGE SCALE GENOMIC DNA]</scope>
    <source>
        <strain evidence="7 8">Ellin428</strain>
    </source>
</reference>
<evidence type="ECO:0000256" key="2">
    <source>
        <dbReference type="ARBA" id="ARBA00009694"/>
    </source>
</evidence>
<accession>B4D297</accession>
<feature type="transmembrane region" description="Helical" evidence="6">
    <location>
        <begin position="40"/>
        <end position="60"/>
    </location>
</feature>
<evidence type="ECO:0000256" key="6">
    <source>
        <dbReference type="SAM" id="Phobius"/>
    </source>
</evidence>
<evidence type="ECO:0000256" key="3">
    <source>
        <dbReference type="ARBA" id="ARBA00022692"/>
    </source>
</evidence>
<organism evidence="7 8">
    <name type="scientific">Chthoniobacter flavus Ellin428</name>
    <dbReference type="NCBI Taxonomy" id="497964"/>
    <lineage>
        <taxon>Bacteria</taxon>
        <taxon>Pseudomonadati</taxon>
        <taxon>Verrucomicrobiota</taxon>
        <taxon>Spartobacteria</taxon>
        <taxon>Chthoniobacterales</taxon>
        <taxon>Chthoniobacteraceae</taxon>
        <taxon>Chthoniobacter</taxon>
    </lineage>
</organism>
<name>B4D297_9BACT</name>
<dbReference type="FunCoup" id="B4D297">
    <property type="interactions" value="274"/>
</dbReference>
<dbReference type="RefSeq" id="WP_006980347.1">
    <property type="nucleotide sequence ID" value="NZ_ABVL01000008.1"/>
</dbReference>
<comment type="subcellular location">
    <subcellularLocation>
        <location evidence="1">Membrane</location>
        <topology evidence="1">Multi-pass membrane protein</topology>
    </subcellularLocation>
</comment>
<dbReference type="GO" id="GO:0005886">
    <property type="term" value="C:plasma membrane"/>
    <property type="evidence" value="ECO:0007669"/>
    <property type="project" value="TreeGrafter"/>
</dbReference>
<comment type="similarity">
    <text evidence="2">Belongs to the UPF0382 family.</text>
</comment>
<dbReference type="AlphaFoldDB" id="B4D297"/>
<comment type="caution">
    <text evidence="7">The sequence shown here is derived from an EMBL/GenBank/DDBJ whole genome shotgun (WGS) entry which is preliminary data.</text>
</comment>
<keyword evidence="3 6" id="KW-0812">Transmembrane</keyword>
<keyword evidence="8" id="KW-1185">Reference proteome</keyword>
<evidence type="ECO:0000313" key="7">
    <source>
        <dbReference type="EMBL" id="EDY19337.1"/>
    </source>
</evidence>
<dbReference type="Pfam" id="PF04241">
    <property type="entry name" value="DUF423"/>
    <property type="match status" value="1"/>
</dbReference>
<dbReference type="Proteomes" id="UP000005824">
    <property type="component" value="Unassembled WGS sequence"/>
</dbReference>
<dbReference type="PANTHER" id="PTHR43461">
    <property type="entry name" value="TRANSMEMBRANE PROTEIN 256"/>
    <property type="match status" value="1"/>
</dbReference>
<dbReference type="InterPro" id="IPR006696">
    <property type="entry name" value="DUF423"/>
</dbReference>
<dbReference type="eggNOG" id="COG2363">
    <property type="taxonomic scope" value="Bacteria"/>
</dbReference>
<proteinExistence type="inferred from homology"/>
<sequence length="121" mass="12827" precursor="true">MNSTTALRIAAIMGFLAVALGAFGAHGLQRVFLENGQKPIWETAAHYHLVHAVVLLVLALRGGISRLTFQLFTAGIIIFSGSLYLLAVTNVKWLGAITPIGGLCLLGGWLTLAFVRPNAAT</sequence>
<feature type="transmembrane region" description="Helical" evidence="6">
    <location>
        <begin position="67"/>
        <end position="87"/>
    </location>
</feature>
<keyword evidence="5 6" id="KW-0472">Membrane</keyword>
<dbReference type="PANTHER" id="PTHR43461:SF1">
    <property type="entry name" value="TRANSMEMBRANE PROTEIN 256"/>
    <property type="match status" value="1"/>
</dbReference>
<evidence type="ECO:0000256" key="5">
    <source>
        <dbReference type="ARBA" id="ARBA00023136"/>
    </source>
</evidence>
<gene>
    <name evidence="7" type="ORF">CfE428DRAFT_3022</name>
</gene>
<evidence type="ECO:0000256" key="4">
    <source>
        <dbReference type="ARBA" id="ARBA00022989"/>
    </source>
</evidence>
<protein>
    <recommendedName>
        <fullName evidence="9">DUF423 domain-containing protein</fullName>
    </recommendedName>
</protein>
<keyword evidence="4 6" id="KW-1133">Transmembrane helix</keyword>
<dbReference type="EMBL" id="ABVL01000008">
    <property type="protein sequence ID" value="EDY19337.1"/>
    <property type="molecule type" value="Genomic_DNA"/>
</dbReference>
<dbReference type="InParanoid" id="B4D297"/>
<evidence type="ECO:0000256" key="1">
    <source>
        <dbReference type="ARBA" id="ARBA00004141"/>
    </source>
</evidence>
<feature type="transmembrane region" description="Helical" evidence="6">
    <location>
        <begin position="93"/>
        <end position="115"/>
    </location>
</feature>
<evidence type="ECO:0008006" key="9">
    <source>
        <dbReference type="Google" id="ProtNLM"/>
    </source>
</evidence>